<dbReference type="InterPro" id="IPR004341">
    <property type="entry name" value="CAT_RNA-bd_dom"/>
</dbReference>
<gene>
    <name evidence="3" type="ORF">NG665_07530</name>
</gene>
<evidence type="ECO:0000256" key="1">
    <source>
        <dbReference type="ARBA" id="ARBA00022737"/>
    </source>
</evidence>
<sequence>MVQSAARVVRIFNNNAVLVSIDGVETVLAGRGIGFGKRPGDMIPAGDAQRQFIEASPDKVDFLTSVNALDPHLVSIVSEAVELATNVLSDLDSSVYVLLVDHLAFAVQRHRDGHVIRNKLVDEIRIAFTAEFTAAEMMIHYVNEKLDVELPVDEAAFIALHLNAARIGTTVKQPLSEANKLGSIVELITSELDVQGKADLSELLKTINGVITRIQAGIWRRNDVAAVIETLLRDEFFIAERVITQIAQPGAAPADIKNEAAFLAVFLHGWRQGPNYAHS</sequence>
<dbReference type="SMART" id="SM01061">
    <property type="entry name" value="CAT_RBD"/>
    <property type="match status" value="1"/>
</dbReference>
<dbReference type="Gene3D" id="2.30.24.10">
    <property type="entry name" value="CAT RNA-binding domain"/>
    <property type="match status" value="1"/>
</dbReference>
<dbReference type="PANTHER" id="PTHR30185:SF15">
    <property type="entry name" value="CRYPTIC BETA-GLUCOSIDE BGL OPERON ANTITERMINATOR"/>
    <property type="match status" value="1"/>
</dbReference>
<name>A0ABY5AG95_9ACTO</name>
<dbReference type="Pfam" id="PF03123">
    <property type="entry name" value="CAT_RBD"/>
    <property type="match status" value="1"/>
</dbReference>
<protein>
    <submittedName>
        <fullName evidence="3">PRD domain-containing protein</fullName>
    </submittedName>
</protein>
<dbReference type="SUPFAM" id="SSF50151">
    <property type="entry name" value="SacY-like RNA-binding domain"/>
    <property type="match status" value="1"/>
</dbReference>
<evidence type="ECO:0000313" key="3">
    <source>
        <dbReference type="EMBL" id="USR79220.1"/>
    </source>
</evidence>
<organism evidence="3 4">
    <name type="scientific">Arcanobacterium pinnipediorum</name>
    <dbReference type="NCBI Taxonomy" id="1503041"/>
    <lineage>
        <taxon>Bacteria</taxon>
        <taxon>Bacillati</taxon>
        <taxon>Actinomycetota</taxon>
        <taxon>Actinomycetes</taxon>
        <taxon>Actinomycetales</taxon>
        <taxon>Actinomycetaceae</taxon>
        <taxon>Arcanobacterium</taxon>
    </lineage>
</organism>
<dbReference type="Pfam" id="PF00874">
    <property type="entry name" value="PRD"/>
    <property type="match status" value="1"/>
</dbReference>
<dbReference type="EMBL" id="CP099547">
    <property type="protein sequence ID" value="USR79220.1"/>
    <property type="molecule type" value="Genomic_DNA"/>
</dbReference>
<dbReference type="InterPro" id="IPR011608">
    <property type="entry name" value="PRD"/>
</dbReference>
<keyword evidence="4" id="KW-1185">Reference proteome</keyword>
<dbReference type="InterPro" id="IPR036634">
    <property type="entry name" value="PRD_sf"/>
</dbReference>
<reference evidence="3" key="1">
    <citation type="submission" date="2022-06" db="EMBL/GenBank/DDBJ databases">
        <title>Complete Genome Sequence of Arcanobacterium pinnipediorum strain DSM 28752 isolated from a harbour seal.</title>
        <authorList>
            <person name="Borowiak M."/>
            <person name="Kreitlow A."/>
            <person name="Alssahen M."/>
            <person name="Malorny B."/>
            <person name="Laemmler C."/>
            <person name="Prenger-Berninghoff E."/>
            <person name="Siebert U."/>
            <person name="Ploetz M."/>
            <person name="Abdulmawjood A."/>
        </authorList>
    </citation>
    <scope>NUCLEOTIDE SEQUENCE</scope>
    <source>
        <strain evidence="3">DSM 28752</strain>
    </source>
</reference>
<dbReference type="RefSeq" id="WP_252673094.1">
    <property type="nucleotide sequence ID" value="NZ_CP099547.1"/>
</dbReference>
<feature type="domain" description="PRD" evidence="2">
    <location>
        <begin position="68"/>
        <end position="172"/>
    </location>
</feature>
<dbReference type="Proteomes" id="UP001056109">
    <property type="component" value="Chromosome"/>
</dbReference>
<dbReference type="InterPro" id="IPR050661">
    <property type="entry name" value="BglG_antiterminators"/>
</dbReference>
<dbReference type="InterPro" id="IPR036650">
    <property type="entry name" value="CAT_RNA-bd_dom_sf"/>
</dbReference>
<accession>A0ABY5AG95</accession>
<dbReference type="PROSITE" id="PS51372">
    <property type="entry name" value="PRD_2"/>
    <property type="match status" value="1"/>
</dbReference>
<proteinExistence type="predicted"/>
<dbReference type="SUPFAM" id="SSF63520">
    <property type="entry name" value="PTS-regulatory domain, PRD"/>
    <property type="match status" value="1"/>
</dbReference>
<dbReference type="Gene3D" id="1.10.1790.10">
    <property type="entry name" value="PRD domain"/>
    <property type="match status" value="1"/>
</dbReference>
<keyword evidence="1" id="KW-0677">Repeat</keyword>
<evidence type="ECO:0000313" key="4">
    <source>
        <dbReference type="Proteomes" id="UP001056109"/>
    </source>
</evidence>
<evidence type="ECO:0000259" key="2">
    <source>
        <dbReference type="PROSITE" id="PS51372"/>
    </source>
</evidence>
<dbReference type="PANTHER" id="PTHR30185">
    <property type="entry name" value="CRYPTIC BETA-GLUCOSIDE BGL OPERON ANTITERMINATOR"/>
    <property type="match status" value="1"/>
</dbReference>